<evidence type="ECO:0000313" key="4">
    <source>
        <dbReference type="Proteomes" id="UP000613177"/>
    </source>
</evidence>
<dbReference type="InterPro" id="IPR046368">
    <property type="entry name" value="Tag1"/>
</dbReference>
<keyword evidence="2" id="KW-0472">Membrane</keyword>
<dbReference type="SUPFAM" id="SSF117070">
    <property type="entry name" value="LEA14-like"/>
    <property type="match status" value="1"/>
</dbReference>
<dbReference type="EMBL" id="JAEPRE010000055">
    <property type="protein sequence ID" value="KAG2234356.1"/>
    <property type="molecule type" value="Genomic_DNA"/>
</dbReference>
<protein>
    <submittedName>
        <fullName evidence="3">Uncharacterized protein</fullName>
    </submittedName>
</protein>
<dbReference type="GO" id="GO:0000329">
    <property type="term" value="C:fungal-type vacuole membrane"/>
    <property type="evidence" value="ECO:0007669"/>
    <property type="project" value="InterPro"/>
</dbReference>
<organism evidence="3 4">
    <name type="scientific">Thamnidium elegans</name>
    <dbReference type="NCBI Taxonomy" id="101142"/>
    <lineage>
        <taxon>Eukaryota</taxon>
        <taxon>Fungi</taxon>
        <taxon>Fungi incertae sedis</taxon>
        <taxon>Mucoromycota</taxon>
        <taxon>Mucoromycotina</taxon>
        <taxon>Mucoromycetes</taxon>
        <taxon>Mucorales</taxon>
        <taxon>Mucorineae</taxon>
        <taxon>Mucoraceae</taxon>
        <taxon>Thamnidium</taxon>
    </lineage>
</organism>
<dbReference type="Proteomes" id="UP000613177">
    <property type="component" value="Unassembled WGS sequence"/>
</dbReference>
<evidence type="ECO:0000256" key="1">
    <source>
        <dbReference type="SAM" id="MobiDB-lite"/>
    </source>
</evidence>
<keyword evidence="4" id="KW-1185">Reference proteome</keyword>
<comment type="caution">
    <text evidence="3">The sequence shown here is derived from an EMBL/GenBank/DDBJ whole genome shotgun (WGS) entry which is preliminary data.</text>
</comment>
<sequence>MPGSINDNQQPFAVQGDHHHHQEYVTTTTTTTNNNTNEQYNQEYADAGFEEYSEKPSAPVKKPFYKNKKYWIICSIITVILVIVVVLLILFVAFPKIAQSTLNHSKIEVQGAQISFEPPADSNLQIPPDANANNTFYMHMVTDLKNTGPFSADIVFEDNVEVIYNDVVLGTITLPNTHIKGGSGGIDTVTPFIITDIAAFTAFSRDMMATEKFKWTLNGKAKITALTRTASVNLIKDIELEGMNGFPQVRINSFQLPGDAENGGILIELGTVLTSPSPIGVQLGTIEMNIGYDGVDLGLVRANNITLQKGDNNILLSGIMKSQASDPVAQEKVSTLFSNYLSGKVSNTTATGVSAAPNGKDPVGWLSEGLKSVVLNVALASEEPLKIINAVSMGYLDLNFNKDAPYSPAVKAPAVTAGFSMPFGFSLNITEVTQTITLGLNKSTGFESFAIMDVPYTAAVSDQNAGTLNFAINNGVLAGIQGKEDIYNEYTYALTSSNNYTFMVAGNATTKVNTTIGPLVLSGINFEVPTSLAGLQFLNSSATIINSLDVTGGETDALLMNINVTMENPSDFNIATGDVAFAMLSDGVNLGSVLLNNLTLNRGSNTVMAVAKFDPKSSSVGQNLLSTFVMGQNNVVQIGGTQDSTPIVSLAAGLADIAIDSTLPGLKAALIQGSSLSVLPTTLLDGNVGVKVSIANPFSAGLTISKVVSAVTYSGMPIGNIDQDIGSNPIIVPGLSTAESPLLTMAMNTEPAAVATLLRSLAVTAQLDTRPIDALFAMGGFQIEGSESVAPDASLFEKFNISSFVMDAMKVLKVDLTLASDLTIGQYVNTLTFSQADVQIETDSSVTGLIPIVGQPIVQQIVDASILEFENIIMSAPTESGFKVQMKGSISKTGPMAATIKFPTPLTVAWNGKVLGQVTMADIQAKPNTGAAFDVPGEFTVSNAADMAEFSAFMINNEKFIWDIYTKDVSVDALGFTFKNIAMEKFVTLAGANGFKDAVKISTFDLPSNDAAGGITLVAQTTISNPSQVGFNFEGAGFETYYKGIDLGPLAVDGAAIFPARGVANLTMKGRLIYQDSKEGNAAIAEVFGNFLSANSSILTVKGVSASGPNGAVQWLSDAFKTIKIENVVLPGPPVAPNMITSITMKDMQMDFTKNPFSPPAGSQNVEAQLNNPFGFPLGVKSLSMSIDANSGGHNVANMLIPEVPATTSADGIVHTAFSDIPFKVYSGAEAAFTQFVGGLTLLPVVPFGLKGSVDSVAQTAVGDIPLKNIAFDVQTSLAGFQSFGGVTEILSLKVVGGYAEYIDVELIISMNNPSAITISAGDLTFEVIMDASGSSVGTVLLEKTVIKPGVNQMPARMKMASTDLLSLSKMLTNYLTAQNTPLTVKGSMATSDIVPLQPGLSQVGLKTVMTGIPASLVVECQMKLAGLTPNIWVKFYNPLDTPYTVSAVSADAYFYKKDGTYASLGSLVDEINPAVTVPPKGYATSEKPLAMKANLGNALNFIMLPADMKKVDLLQNVTVIVGEGFHGAMYYEQKAVPVVDRDEGAAAAAAAFVAQHAPSNITSIAPETTTSVTPEVTTSVVTTEVPAATTEAPATTTEASVAPTEASAEPTVEAAASSAEAAPAA</sequence>
<gene>
    <name evidence="3" type="ORF">INT48_007223</name>
</gene>
<evidence type="ECO:0000313" key="3">
    <source>
        <dbReference type="EMBL" id="KAG2234356.1"/>
    </source>
</evidence>
<proteinExistence type="predicted"/>
<keyword evidence="2" id="KW-0812">Transmembrane</keyword>
<dbReference type="Pfam" id="PF12505">
    <property type="entry name" value="DUF3712"/>
    <property type="match status" value="4"/>
</dbReference>
<evidence type="ECO:0000256" key="2">
    <source>
        <dbReference type="SAM" id="Phobius"/>
    </source>
</evidence>
<feature type="region of interest" description="Disordered" evidence="1">
    <location>
        <begin position="1585"/>
        <end position="1626"/>
    </location>
</feature>
<name>A0A8H7SSL8_9FUNG</name>
<dbReference type="PANTHER" id="PTHR35895">
    <property type="entry name" value="CHROMOSOME 16, WHOLE GENOME SHOTGUN SEQUENCE"/>
    <property type="match status" value="1"/>
</dbReference>
<reference evidence="3" key="1">
    <citation type="submission" date="2021-01" db="EMBL/GenBank/DDBJ databases">
        <title>Metabolic potential, ecology and presence of endohyphal bacteria is reflected in genomic diversity of Mucoromycotina.</title>
        <authorList>
            <person name="Muszewska A."/>
            <person name="Okrasinska A."/>
            <person name="Steczkiewicz K."/>
            <person name="Drgas O."/>
            <person name="Orlowska M."/>
            <person name="Perlinska-Lenart U."/>
            <person name="Aleksandrzak-Piekarczyk T."/>
            <person name="Szatraj K."/>
            <person name="Zielenkiewicz U."/>
            <person name="Pilsyk S."/>
            <person name="Malc E."/>
            <person name="Mieczkowski P."/>
            <person name="Kruszewska J.S."/>
            <person name="Biernat P."/>
            <person name="Pawlowska J."/>
        </authorList>
    </citation>
    <scope>NUCLEOTIDE SEQUENCE</scope>
    <source>
        <strain evidence="3">WA0000018081</strain>
    </source>
</reference>
<dbReference type="PANTHER" id="PTHR35895:SF1">
    <property type="entry name" value="LIPID-BINDING SERUM GLYCOPROTEIN C-TERMINAL DOMAIN-CONTAINING PROTEIN"/>
    <property type="match status" value="1"/>
</dbReference>
<feature type="transmembrane region" description="Helical" evidence="2">
    <location>
        <begin position="70"/>
        <end position="94"/>
    </location>
</feature>
<accession>A0A8H7SSL8</accession>
<dbReference type="InterPro" id="IPR022185">
    <property type="entry name" value="DUF3712"/>
</dbReference>
<keyword evidence="2" id="KW-1133">Transmembrane helix</keyword>